<evidence type="ECO:0000256" key="1">
    <source>
        <dbReference type="SAM" id="Phobius"/>
    </source>
</evidence>
<keyword evidence="2" id="KW-1185">Reference proteome</keyword>
<dbReference type="Proteomes" id="UP000887561">
    <property type="component" value="Unplaced"/>
</dbReference>
<keyword evidence="1" id="KW-1133">Transmembrane helix</keyword>
<accession>A0A915LGM6</accession>
<sequence>MTDQEYNGGNAAASGAILGLGMMLWIFILYIPCFCCCAVILYMLKQHSKIKREKAEVALLQQNYMANQKPSPKKCLTTTTI</sequence>
<name>A0A915LGM6_MELJA</name>
<proteinExistence type="predicted"/>
<keyword evidence="1" id="KW-0472">Membrane</keyword>
<reference evidence="3" key="1">
    <citation type="submission" date="2022-11" db="UniProtKB">
        <authorList>
            <consortium name="WormBaseParasite"/>
        </authorList>
    </citation>
    <scope>IDENTIFICATION</scope>
</reference>
<dbReference type="AlphaFoldDB" id="A0A915LGM6"/>
<evidence type="ECO:0000313" key="2">
    <source>
        <dbReference type="Proteomes" id="UP000887561"/>
    </source>
</evidence>
<organism evidence="2 3">
    <name type="scientific">Meloidogyne javanica</name>
    <name type="common">Root-knot nematode worm</name>
    <dbReference type="NCBI Taxonomy" id="6303"/>
    <lineage>
        <taxon>Eukaryota</taxon>
        <taxon>Metazoa</taxon>
        <taxon>Ecdysozoa</taxon>
        <taxon>Nematoda</taxon>
        <taxon>Chromadorea</taxon>
        <taxon>Rhabditida</taxon>
        <taxon>Tylenchina</taxon>
        <taxon>Tylenchomorpha</taxon>
        <taxon>Tylenchoidea</taxon>
        <taxon>Meloidogynidae</taxon>
        <taxon>Meloidogyninae</taxon>
        <taxon>Meloidogyne</taxon>
        <taxon>Meloidogyne incognita group</taxon>
    </lineage>
</organism>
<keyword evidence="1" id="KW-0812">Transmembrane</keyword>
<dbReference type="WBParaSite" id="scaffold11554_cov241.g15686">
    <property type="protein sequence ID" value="scaffold11554_cov241.g15686"/>
    <property type="gene ID" value="scaffold11554_cov241.g15686"/>
</dbReference>
<protein>
    <submittedName>
        <fullName evidence="3">Uncharacterized protein</fullName>
    </submittedName>
</protein>
<feature type="transmembrane region" description="Helical" evidence="1">
    <location>
        <begin position="22"/>
        <end position="44"/>
    </location>
</feature>
<evidence type="ECO:0000313" key="3">
    <source>
        <dbReference type="WBParaSite" id="scaffold11554_cov241.g15686"/>
    </source>
</evidence>